<comment type="caution">
    <text evidence="2">The sequence shown here is derived from an EMBL/GenBank/DDBJ whole genome shotgun (WGS) entry which is preliminary data.</text>
</comment>
<evidence type="ECO:0000313" key="2">
    <source>
        <dbReference type="EMBL" id="GAA2031927.1"/>
    </source>
</evidence>
<sequence length="630" mass="71221">MGFQTPQHTLDRYLDWTVNGTIQLPDFQRGYKWDDERIRQLLVTILRGHPMGVVMLLDTDNDEVRFKPRPVEGVDIHQSVEPSHLLLDGQQRLTSLTQALTGDGVVETKDSRGKLMARKYFVNIERALAGEDCIDESVISVDADGKIKTNFNRDIVLDLSSEEAQRHHGYFPLNLLLKPSESQSWMMHYMMLNQEDATRFHAEVLTPAQRYSIPAIELDGNTSKAAVATVFEKVNTGGLELNVFELLTATFAGDGDYYAEHGTDFRLNENWRETQESFAAHPVLQDLESTDFLKAATLLATRKRHLADTRTRAAAVSARSEDVLRLTLSDYLEWLEPLRNAFIWAAGFMADRHIFDTKFLPYRSQLIPLAAIKVVMADDANLRGPHSRLIQWFWCGILGELYGGTTDTRFVRDLMMVPAWALGTENASLPTTVQDAQFVESRLHSLRTRNAAAYKGIYALLLANEARDWMEDKRLDLFQHRELAVDIHHIFPKKWCFDHNIDDEHRESIINKSAISAKTNRTIGGRAPSHYLDLVERNGQISSTTLDNVLESHLIPAGALRSNDFAAFFAERRERVCVMVEGAMGKQVQRDISRGYAVEDSAQFDSVVIAETTTENAVEDEVTVHGGTGR</sequence>
<reference evidence="3" key="1">
    <citation type="journal article" date="2019" name="Int. J. Syst. Evol. Microbiol.">
        <title>The Global Catalogue of Microorganisms (GCM) 10K type strain sequencing project: providing services to taxonomists for standard genome sequencing and annotation.</title>
        <authorList>
            <consortium name="The Broad Institute Genomics Platform"/>
            <consortium name="The Broad Institute Genome Sequencing Center for Infectious Disease"/>
            <person name="Wu L."/>
            <person name="Ma J."/>
        </authorList>
    </citation>
    <scope>NUCLEOTIDE SEQUENCE [LARGE SCALE GENOMIC DNA]</scope>
    <source>
        <strain evidence="3">JCM 13595</strain>
    </source>
</reference>
<proteinExistence type="predicted"/>
<dbReference type="EMBL" id="BAAAMN010000016">
    <property type="protein sequence ID" value="GAA2031927.1"/>
    <property type="molecule type" value="Genomic_DNA"/>
</dbReference>
<evidence type="ECO:0000259" key="1">
    <source>
        <dbReference type="Pfam" id="PF03235"/>
    </source>
</evidence>
<accession>A0ABP5FQF6</accession>
<evidence type="ECO:0000313" key="3">
    <source>
        <dbReference type="Proteomes" id="UP001501461"/>
    </source>
</evidence>
<dbReference type="Pfam" id="PF03235">
    <property type="entry name" value="GmrSD_N"/>
    <property type="match status" value="1"/>
</dbReference>
<gene>
    <name evidence="2" type="ORF">GCM10009720_10230</name>
</gene>
<feature type="domain" description="GmrSD restriction endonucleases N-terminal" evidence="1">
    <location>
        <begin position="22"/>
        <end position="251"/>
    </location>
</feature>
<protein>
    <submittedName>
        <fullName evidence="2">DUF262 domain-containing protein</fullName>
    </submittedName>
</protein>
<organism evidence="2 3">
    <name type="scientific">Yaniella flava</name>
    <dbReference type="NCBI Taxonomy" id="287930"/>
    <lineage>
        <taxon>Bacteria</taxon>
        <taxon>Bacillati</taxon>
        <taxon>Actinomycetota</taxon>
        <taxon>Actinomycetes</taxon>
        <taxon>Micrococcales</taxon>
        <taxon>Micrococcaceae</taxon>
        <taxon>Yaniella</taxon>
    </lineage>
</organism>
<name>A0ABP5FQF6_9MICC</name>
<dbReference type="PANTHER" id="PTHR37292:SF2">
    <property type="entry name" value="DUF262 DOMAIN-CONTAINING PROTEIN"/>
    <property type="match status" value="1"/>
</dbReference>
<dbReference type="InterPro" id="IPR004919">
    <property type="entry name" value="GmrSD_N"/>
</dbReference>
<dbReference type="PANTHER" id="PTHR37292">
    <property type="entry name" value="VNG6097C"/>
    <property type="match status" value="1"/>
</dbReference>
<keyword evidence="3" id="KW-1185">Reference proteome</keyword>
<dbReference type="RefSeq" id="WP_343956529.1">
    <property type="nucleotide sequence ID" value="NZ_BAAAMN010000016.1"/>
</dbReference>
<dbReference type="Proteomes" id="UP001501461">
    <property type="component" value="Unassembled WGS sequence"/>
</dbReference>